<dbReference type="SUPFAM" id="SSF56176">
    <property type="entry name" value="FAD-binding/transporter-associated domain-like"/>
    <property type="match status" value="1"/>
</dbReference>
<dbReference type="SMART" id="SM01092">
    <property type="entry name" value="CO_deh_flav_C"/>
    <property type="match status" value="1"/>
</dbReference>
<dbReference type="Gene3D" id="3.30.43.10">
    <property type="entry name" value="Uridine Diphospho-n-acetylenolpyruvylglucosamine Reductase, domain 2"/>
    <property type="match status" value="1"/>
</dbReference>
<dbReference type="InterPro" id="IPR002346">
    <property type="entry name" value="Mopterin_DH_FAD-bd"/>
</dbReference>
<proteinExistence type="predicted"/>
<name>A0A5C8PQR2_9HYPH</name>
<dbReference type="Pfam" id="PF03450">
    <property type="entry name" value="CO_deh_flav_C"/>
    <property type="match status" value="1"/>
</dbReference>
<dbReference type="Pfam" id="PF00941">
    <property type="entry name" value="FAD_binding_5"/>
    <property type="match status" value="1"/>
</dbReference>
<evidence type="ECO:0000313" key="6">
    <source>
        <dbReference type="Proteomes" id="UP000321638"/>
    </source>
</evidence>
<dbReference type="AlphaFoldDB" id="A0A5C8PQR2"/>
<evidence type="ECO:0000256" key="2">
    <source>
        <dbReference type="ARBA" id="ARBA00022827"/>
    </source>
</evidence>
<gene>
    <name evidence="5" type="ORF">FHP25_08115</name>
</gene>
<protein>
    <submittedName>
        <fullName evidence="5">Xanthine dehydrogenase family protein subunit M</fullName>
    </submittedName>
</protein>
<dbReference type="EMBL" id="VDUZ01000007">
    <property type="protein sequence ID" value="TXL78157.1"/>
    <property type="molecule type" value="Genomic_DNA"/>
</dbReference>
<evidence type="ECO:0000259" key="4">
    <source>
        <dbReference type="PROSITE" id="PS51387"/>
    </source>
</evidence>
<dbReference type="SUPFAM" id="SSF55447">
    <property type="entry name" value="CO dehydrogenase flavoprotein C-terminal domain-like"/>
    <property type="match status" value="1"/>
</dbReference>
<dbReference type="GO" id="GO:0071949">
    <property type="term" value="F:FAD binding"/>
    <property type="evidence" value="ECO:0007669"/>
    <property type="project" value="InterPro"/>
</dbReference>
<dbReference type="InterPro" id="IPR016166">
    <property type="entry name" value="FAD-bd_PCMH"/>
</dbReference>
<dbReference type="GO" id="GO:0016491">
    <property type="term" value="F:oxidoreductase activity"/>
    <property type="evidence" value="ECO:0007669"/>
    <property type="project" value="UniProtKB-KW"/>
</dbReference>
<evidence type="ECO:0000313" key="5">
    <source>
        <dbReference type="EMBL" id="TXL78157.1"/>
    </source>
</evidence>
<dbReference type="RefSeq" id="WP_147846425.1">
    <property type="nucleotide sequence ID" value="NZ_VDUZ01000007.1"/>
</dbReference>
<dbReference type="Gene3D" id="3.30.465.10">
    <property type="match status" value="1"/>
</dbReference>
<reference evidence="5 6" key="1">
    <citation type="submission" date="2019-06" db="EMBL/GenBank/DDBJ databases">
        <title>New taxonomy in bacterial strain CC-CFT640, isolated from vineyard.</title>
        <authorList>
            <person name="Lin S.-Y."/>
            <person name="Tsai C.-F."/>
            <person name="Young C.-C."/>
        </authorList>
    </citation>
    <scope>NUCLEOTIDE SEQUENCE [LARGE SCALE GENOMIC DNA]</scope>
    <source>
        <strain evidence="5 6">CC-CFT640</strain>
    </source>
</reference>
<keyword evidence="6" id="KW-1185">Reference proteome</keyword>
<dbReference type="InterPro" id="IPR016169">
    <property type="entry name" value="FAD-bd_PCMH_sub2"/>
</dbReference>
<dbReference type="InterPro" id="IPR016167">
    <property type="entry name" value="FAD-bd_PCMH_sub1"/>
</dbReference>
<dbReference type="PROSITE" id="PS51387">
    <property type="entry name" value="FAD_PCMH"/>
    <property type="match status" value="1"/>
</dbReference>
<evidence type="ECO:0000256" key="3">
    <source>
        <dbReference type="ARBA" id="ARBA00023002"/>
    </source>
</evidence>
<sequence>MSFQVHHPQSVADAIALSQQFGDAGRFIAGGTDLVIQINRKRQTPAHLIDLNRLDELAGIAQTPDGFAIGALATHKAVERHPPFQDALRGLVEAARVVGGHQVRNIATVGGNIANASPAADVVVPLLALDARVSLVGPRGARTLALGDFLLGPGRTAREAGELIDCIHIARLPQRSATAFLKAGRRKAMEISVVCVAARLTLDDEGRCAAASLALGAVGATAMRAGEAEKALVGRVPDDAALRDAAQAAAAACNPISDVRASARYRRLLVEALVPRALRICVTRIREGRT</sequence>
<comment type="caution">
    <text evidence="5">The sequence shown here is derived from an EMBL/GenBank/DDBJ whole genome shotgun (WGS) entry which is preliminary data.</text>
</comment>
<keyword evidence="3" id="KW-0560">Oxidoreductase</keyword>
<keyword evidence="1" id="KW-0285">Flavoprotein</keyword>
<accession>A0A5C8PQR2</accession>
<dbReference type="PANTHER" id="PTHR42659:SF2">
    <property type="entry name" value="XANTHINE DEHYDROGENASE SUBUNIT C-RELATED"/>
    <property type="match status" value="1"/>
</dbReference>
<dbReference type="Gene3D" id="3.30.390.50">
    <property type="entry name" value="CO dehydrogenase flavoprotein, C-terminal domain"/>
    <property type="match status" value="1"/>
</dbReference>
<dbReference type="InterPro" id="IPR051312">
    <property type="entry name" value="Diverse_Substr_Oxidored"/>
</dbReference>
<dbReference type="Proteomes" id="UP000321638">
    <property type="component" value="Unassembled WGS sequence"/>
</dbReference>
<dbReference type="OrthoDB" id="9793944at2"/>
<dbReference type="InterPro" id="IPR005107">
    <property type="entry name" value="CO_DH_flav_C"/>
</dbReference>
<dbReference type="InterPro" id="IPR036318">
    <property type="entry name" value="FAD-bd_PCMH-like_sf"/>
</dbReference>
<dbReference type="PANTHER" id="PTHR42659">
    <property type="entry name" value="XANTHINE DEHYDROGENASE SUBUNIT C-RELATED"/>
    <property type="match status" value="1"/>
</dbReference>
<evidence type="ECO:0000256" key="1">
    <source>
        <dbReference type="ARBA" id="ARBA00022630"/>
    </source>
</evidence>
<dbReference type="InterPro" id="IPR036683">
    <property type="entry name" value="CO_DH_flav_C_dom_sf"/>
</dbReference>
<feature type="domain" description="FAD-binding PCMH-type" evidence="4">
    <location>
        <begin position="1"/>
        <end position="174"/>
    </location>
</feature>
<organism evidence="5 6">
    <name type="scientific">Vineibacter terrae</name>
    <dbReference type="NCBI Taxonomy" id="2586908"/>
    <lineage>
        <taxon>Bacteria</taxon>
        <taxon>Pseudomonadati</taxon>
        <taxon>Pseudomonadota</taxon>
        <taxon>Alphaproteobacteria</taxon>
        <taxon>Hyphomicrobiales</taxon>
        <taxon>Vineibacter</taxon>
    </lineage>
</organism>
<keyword evidence="2" id="KW-0274">FAD</keyword>